<protein>
    <recommendedName>
        <fullName evidence="3">Ankyrin repeat protein</fullName>
    </recommendedName>
</protein>
<proteinExistence type="predicted"/>
<dbReference type="InterPro" id="IPR052050">
    <property type="entry name" value="SecEffector_AnkRepeat"/>
</dbReference>
<gene>
    <name evidence="1" type="ORF">HK105_201357</name>
</gene>
<dbReference type="EMBL" id="JADGIZ020000004">
    <property type="protein sequence ID" value="KAL2919087.1"/>
    <property type="molecule type" value="Genomic_DNA"/>
</dbReference>
<reference evidence="1 2" key="1">
    <citation type="submission" date="2023-09" db="EMBL/GenBank/DDBJ databases">
        <title>Pangenome analysis of Batrachochytrium dendrobatidis and related Chytrids.</title>
        <authorList>
            <person name="Yacoub M.N."/>
            <person name="Stajich J.E."/>
            <person name="James T.Y."/>
        </authorList>
    </citation>
    <scope>NUCLEOTIDE SEQUENCE [LARGE SCALE GENOMIC DNA]</scope>
    <source>
        <strain evidence="1 2">JEL0888</strain>
    </source>
</reference>
<dbReference type="PANTHER" id="PTHR46586:SF3">
    <property type="entry name" value="ANKYRIN REPEAT-CONTAINING PROTEIN"/>
    <property type="match status" value="1"/>
</dbReference>
<dbReference type="PANTHER" id="PTHR46586">
    <property type="entry name" value="ANKYRIN REPEAT-CONTAINING PROTEIN"/>
    <property type="match status" value="1"/>
</dbReference>
<keyword evidence="2" id="KW-1185">Reference proteome</keyword>
<sequence length="459" mass="50853">MAVASRFAGCADVADMLERLPFELGEAVYEHAGLTTKLLHSRLPLPLDDRTSALVWIDCMANDLVGCVPKLPQRSLTFEPYLAPPSDAMKSAILKRHDLASTHFGLGFSRRLILDIVLFSMDACKKTSSLELLLPYIKSAERLVPAAIEANATRSFKMLAERVGVSRVAKCHINHAFKKLQDSLILWMIKNHHCIAQTQFDHIVVACIEYRRIDLLKTAVNFGIRLSAYGEHAGKAAACGDMELFAFIKSHLNSDDWFKEAMRIAAGKGDLEAVRRLHSDFDLACDHGAMDAAAAGGHMDVIEFLHTHRTEGFTGAAMIGAAQAGHLGVVRFLHEQRIECNDTKAMDGAACNGHVDVLEFFRTERGARCSAKAIAHAAHNGHARSVNWLLEHFPDESILGVRDAIYNATRQRHRKLASQLIHSYTHLTDTAIAIALTDRCWMDLFKIVARTCQIIPRSN</sequence>
<dbReference type="Gene3D" id="1.25.40.20">
    <property type="entry name" value="Ankyrin repeat-containing domain"/>
    <property type="match status" value="1"/>
</dbReference>
<organism evidence="1 2">
    <name type="scientific">Polyrhizophydium stewartii</name>
    <dbReference type="NCBI Taxonomy" id="2732419"/>
    <lineage>
        <taxon>Eukaryota</taxon>
        <taxon>Fungi</taxon>
        <taxon>Fungi incertae sedis</taxon>
        <taxon>Chytridiomycota</taxon>
        <taxon>Chytridiomycota incertae sedis</taxon>
        <taxon>Chytridiomycetes</taxon>
        <taxon>Rhizophydiales</taxon>
        <taxon>Rhizophydiales incertae sedis</taxon>
        <taxon>Polyrhizophydium</taxon>
    </lineage>
</organism>
<name>A0ABR4NHS2_9FUNG</name>
<dbReference type="Proteomes" id="UP001527925">
    <property type="component" value="Unassembled WGS sequence"/>
</dbReference>
<evidence type="ECO:0000313" key="2">
    <source>
        <dbReference type="Proteomes" id="UP001527925"/>
    </source>
</evidence>
<accession>A0ABR4NHS2</accession>
<dbReference type="InterPro" id="IPR036770">
    <property type="entry name" value="Ankyrin_rpt-contain_sf"/>
</dbReference>
<evidence type="ECO:0008006" key="3">
    <source>
        <dbReference type="Google" id="ProtNLM"/>
    </source>
</evidence>
<comment type="caution">
    <text evidence="1">The sequence shown here is derived from an EMBL/GenBank/DDBJ whole genome shotgun (WGS) entry which is preliminary data.</text>
</comment>
<evidence type="ECO:0000313" key="1">
    <source>
        <dbReference type="EMBL" id="KAL2919087.1"/>
    </source>
</evidence>
<dbReference type="SUPFAM" id="SSF48403">
    <property type="entry name" value="Ankyrin repeat"/>
    <property type="match status" value="1"/>
</dbReference>